<protein>
    <recommendedName>
        <fullName evidence="4">Hemolysin-type calcium-binding repeat-containing protein</fullName>
    </recommendedName>
</protein>
<dbReference type="PROSITE" id="PS00330">
    <property type="entry name" value="HEMOLYSIN_CALCIUM"/>
    <property type="match status" value="1"/>
</dbReference>
<dbReference type="RefSeq" id="WP_078707387.1">
    <property type="nucleotide sequence ID" value="NZ_FUXL01000003.1"/>
</dbReference>
<proteinExistence type="predicted"/>
<gene>
    <name evidence="2" type="ORF">SAMN05428963_103286</name>
</gene>
<dbReference type="SUPFAM" id="SSF51120">
    <property type="entry name" value="beta-Roll"/>
    <property type="match status" value="3"/>
</dbReference>
<dbReference type="Gene3D" id="2.150.10.10">
    <property type="entry name" value="Serralysin-like metalloprotease, C-terminal"/>
    <property type="match status" value="4"/>
</dbReference>
<dbReference type="Proteomes" id="UP000190135">
    <property type="component" value="Unassembled WGS sequence"/>
</dbReference>
<dbReference type="STRING" id="1365950.SAMN05428963_103286"/>
<dbReference type="GO" id="GO:0005509">
    <property type="term" value="F:calcium ion binding"/>
    <property type="evidence" value="ECO:0007669"/>
    <property type="project" value="InterPro"/>
</dbReference>
<dbReference type="InterPro" id="IPR018511">
    <property type="entry name" value="Hemolysin-typ_Ca-bd_CS"/>
</dbReference>
<accession>A0A1T4P127</accession>
<evidence type="ECO:0000313" key="2">
    <source>
        <dbReference type="EMBL" id="SJZ85215.1"/>
    </source>
</evidence>
<keyword evidence="3" id="KW-1185">Reference proteome</keyword>
<evidence type="ECO:0008006" key="4">
    <source>
        <dbReference type="Google" id="ProtNLM"/>
    </source>
</evidence>
<dbReference type="OrthoDB" id="7854479at2"/>
<dbReference type="InterPro" id="IPR011049">
    <property type="entry name" value="Serralysin-like_metalloprot_C"/>
</dbReference>
<dbReference type="EMBL" id="FUXL01000003">
    <property type="protein sequence ID" value="SJZ85215.1"/>
    <property type="molecule type" value="Genomic_DNA"/>
</dbReference>
<dbReference type="AlphaFoldDB" id="A0A1T4P127"/>
<evidence type="ECO:0000256" key="1">
    <source>
        <dbReference type="SAM" id="MobiDB-lite"/>
    </source>
</evidence>
<dbReference type="InterPro" id="IPR001343">
    <property type="entry name" value="Hemolysn_Ca-bd"/>
</dbReference>
<name>A0A1T4P127_9HYPH</name>
<feature type="region of interest" description="Disordered" evidence="1">
    <location>
        <begin position="1"/>
        <end position="28"/>
    </location>
</feature>
<dbReference type="PRINTS" id="PR00313">
    <property type="entry name" value="CABNDNGRPT"/>
</dbReference>
<feature type="region of interest" description="Disordered" evidence="1">
    <location>
        <begin position="175"/>
        <end position="204"/>
    </location>
</feature>
<dbReference type="Pfam" id="PF00353">
    <property type="entry name" value="HemolysinCabind"/>
    <property type="match status" value="4"/>
</dbReference>
<organism evidence="2 3">
    <name type="scientific">Consotaella salsifontis</name>
    <dbReference type="NCBI Taxonomy" id="1365950"/>
    <lineage>
        <taxon>Bacteria</taxon>
        <taxon>Pseudomonadati</taxon>
        <taxon>Pseudomonadota</taxon>
        <taxon>Alphaproteobacteria</taxon>
        <taxon>Hyphomicrobiales</taxon>
        <taxon>Aurantimonadaceae</taxon>
        <taxon>Consotaella</taxon>
    </lineage>
</organism>
<evidence type="ECO:0000313" key="3">
    <source>
        <dbReference type="Proteomes" id="UP000190135"/>
    </source>
</evidence>
<reference evidence="2 3" key="1">
    <citation type="submission" date="2017-02" db="EMBL/GenBank/DDBJ databases">
        <authorList>
            <person name="Peterson S.W."/>
        </authorList>
    </citation>
    <scope>NUCLEOTIDE SEQUENCE [LARGE SCALE GENOMIC DNA]</scope>
    <source>
        <strain evidence="2 3">USBA 369</strain>
    </source>
</reference>
<sequence>MPVITGDSGNNELVGTEADDVISGLDGDDDLSGLGGSDTLDGGDGYDSIRYVGNSQGVVVTFTGQGSGTVEENAIDTDSFTGIESVVGSQYGDVFTNSSSGYARFRGLDGIDTYNGSETGFDFLDFLRDANFGGTGGVTVDLRSGTAIDGFGNLESLSYIDGARGTEQDDFFIGDDGDNQFRGEGGNDDMRATGGSDSFDGGAGSDSIQYNDATQAIVAHFTGDLSGYVLEGSEFTDTFVDVEAVFGTAFGDTFVNESSSFARFRGFDGVDSYTGSASGFDMIDFYRDARYGGTSGVTVDLAAGTGTDGFGNVESFSNIDGVRGTDFNDVLTGSAGANTLDGAGGADLMRGLAGDDVLVGSGADGDTADYSLDVLYGATHGIRVNQLGNGNQGGLPPDTVIDSFGYTDTIVDVRNIIATEFDDEVYGGTHGNTLVLGDGDDYAFGNAGNDTLYGGAGSDRMDGGADTDTVVLGGLNGGGHDLLQFGGVVYALDLRDHSFDTITNVEQFQGVGQTIGLGAVEGFDPLVYAASYNDLAQVFRFDYNSALSHYVGTGYFEGREATFNAAQYLANYQDLQAAFGTNYEAARNHFLASGVDEHRLAEDPLDYIASYGDLIQAFGGQSQSDLVAAGLNHYRAAGFDEGRRGGIDFDVGQYLENYGDLQSAFGGDGDAATAHYINAGYGEHRLAEDPLDYIASYGDLIEAFGSGNEAQIIQAGLVHYQSGGWSEGREADFDVDSYLANYDDLRAAFADGAGGYDEEAALLHFIHAGYAEGRTDDLMAA</sequence>